<feature type="region of interest" description="Disordered" evidence="1">
    <location>
        <begin position="229"/>
        <end position="252"/>
    </location>
</feature>
<gene>
    <name evidence="2" type="ORF">KSZ_76450</name>
</gene>
<proteinExistence type="predicted"/>
<protein>
    <recommendedName>
        <fullName evidence="4">UDP-N-acetylglucosamine kinase</fullName>
    </recommendedName>
</protein>
<evidence type="ECO:0000313" key="2">
    <source>
        <dbReference type="EMBL" id="GHO89639.1"/>
    </source>
</evidence>
<dbReference type="Proteomes" id="UP000635565">
    <property type="component" value="Unassembled WGS sequence"/>
</dbReference>
<dbReference type="InterPro" id="IPR027417">
    <property type="entry name" value="P-loop_NTPase"/>
</dbReference>
<organism evidence="2 3">
    <name type="scientific">Dictyobacter formicarum</name>
    <dbReference type="NCBI Taxonomy" id="2778368"/>
    <lineage>
        <taxon>Bacteria</taxon>
        <taxon>Bacillati</taxon>
        <taxon>Chloroflexota</taxon>
        <taxon>Ktedonobacteria</taxon>
        <taxon>Ktedonobacterales</taxon>
        <taxon>Dictyobacteraceae</taxon>
        <taxon>Dictyobacter</taxon>
    </lineage>
</organism>
<sequence>MAINLFLLGRPGSGKSTAAHYIQWFIKKHHWSAVHINDYHFLLAQFKADIHHRKFKPSGCGGFDVLDFSVLDTALHALEHEAQAYSAHPRTLLLLEFARKDYMQALQQFQPAFLQNAGFLFFEADLDTCVSRVYERAYHPTNPDDHFISEEMLRSYYQEDNSVYLIYNMLSSYGIDENNIHIIHNNGSRRSFYEQVRHFTIDLLLQPNENLQQPAGIYAASQSYAPAYAKHPTSGQPYERQVQANDVDTSQI</sequence>
<dbReference type="EMBL" id="BNJJ01000041">
    <property type="protein sequence ID" value="GHO89639.1"/>
    <property type="molecule type" value="Genomic_DNA"/>
</dbReference>
<reference evidence="2 3" key="1">
    <citation type="journal article" date="2021" name="Int. J. Syst. Evol. Microbiol.">
        <title>Reticulibacter mediterranei gen. nov., sp. nov., within the new family Reticulibacteraceae fam. nov., and Ktedonospora formicarum gen. nov., sp. nov., Ktedonobacter robiniae sp. nov., Dictyobacter formicarum sp. nov. and Dictyobacter arantiisoli sp. nov., belonging to the class Ktedonobacteria.</title>
        <authorList>
            <person name="Yabe S."/>
            <person name="Zheng Y."/>
            <person name="Wang C.M."/>
            <person name="Sakai Y."/>
            <person name="Abe K."/>
            <person name="Yokota A."/>
            <person name="Donadio S."/>
            <person name="Cavaletti L."/>
            <person name="Monciardini P."/>
        </authorList>
    </citation>
    <scope>NUCLEOTIDE SEQUENCE [LARGE SCALE GENOMIC DNA]</scope>
    <source>
        <strain evidence="2 3">SOSP1-9</strain>
    </source>
</reference>
<accession>A0ABQ3VTN2</accession>
<evidence type="ECO:0000256" key="1">
    <source>
        <dbReference type="SAM" id="MobiDB-lite"/>
    </source>
</evidence>
<feature type="compositionally biased region" description="Polar residues" evidence="1">
    <location>
        <begin position="242"/>
        <end position="252"/>
    </location>
</feature>
<dbReference type="SUPFAM" id="SSF52540">
    <property type="entry name" value="P-loop containing nucleoside triphosphate hydrolases"/>
    <property type="match status" value="1"/>
</dbReference>
<dbReference type="RefSeq" id="WP_201367205.1">
    <property type="nucleotide sequence ID" value="NZ_BNJJ01000041.1"/>
</dbReference>
<keyword evidence="3" id="KW-1185">Reference proteome</keyword>
<evidence type="ECO:0000313" key="3">
    <source>
        <dbReference type="Proteomes" id="UP000635565"/>
    </source>
</evidence>
<name>A0ABQ3VTN2_9CHLR</name>
<evidence type="ECO:0008006" key="4">
    <source>
        <dbReference type="Google" id="ProtNLM"/>
    </source>
</evidence>
<dbReference type="Gene3D" id="3.40.50.300">
    <property type="entry name" value="P-loop containing nucleotide triphosphate hydrolases"/>
    <property type="match status" value="1"/>
</dbReference>
<comment type="caution">
    <text evidence="2">The sequence shown here is derived from an EMBL/GenBank/DDBJ whole genome shotgun (WGS) entry which is preliminary data.</text>
</comment>